<evidence type="ECO:0000313" key="4">
    <source>
        <dbReference type="EMBL" id="RDX61964.1"/>
    </source>
</evidence>
<dbReference type="EMBL" id="QJKJ01015777">
    <property type="protein sequence ID" value="RDX61964.1"/>
    <property type="molecule type" value="Genomic_DNA"/>
</dbReference>
<keyword evidence="5" id="KW-1185">Reference proteome</keyword>
<evidence type="ECO:0000259" key="3">
    <source>
        <dbReference type="Pfam" id="PF11265"/>
    </source>
</evidence>
<feature type="domain" description="Mediator of RNA polymerase II transcription subunit 25 von Willebrand factor type A" evidence="3">
    <location>
        <begin position="52"/>
        <end position="214"/>
    </location>
</feature>
<dbReference type="GO" id="GO:0016592">
    <property type="term" value="C:mediator complex"/>
    <property type="evidence" value="ECO:0007669"/>
    <property type="project" value="TreeGrafter"/>
</dbReference>
<proteinExistence type="inferred from homology"/>
<feature type="non-terminal residue" evidence="4">
    <location>
        <position position="1"/>
    </location>
</feature>
<feature type="non-terminal residue" evidence="4">
    <location>
        <position position="647"/>
    </location>
</feature>
<evidence type="ECO:0000313" key="5">
    <source>
        <dbReference type="Proteomes" id="UP000257109"/>
    </source>
</evidence>
<dbReference type="GO" id="GO:0045944">
    <property type="term" value="P:positive regulation of transcription by RNA polymerase II"/>
    <property type="evidence" value="ECO:0007669"/>
    <property type="project" value="TreeGrafter"/>
</dbReference>
<accession>A0A371E7F9</accession>
<comment type="similarity">
    <text evidence="1">Belongs to the Mediator complex subunit 25 family.</text>
</comment>
<protein>
    <recommendedName>
        <fullName evidence="2">Mediator of RNA polymerase II transcription subunit 25</fullName>
    </recommendedName>
</protein>
<evidence type="ECO:0000256" key="2">
    <source>
        <dbReference type="ARBA" id="ARBA00019694"/>
    </source>
</evidence>
<dbReference type="PANTHER" id="PTHR12433">
    <property type="entry name" value="MEDIATOR OF RNA POLYMERASE II TRANSCRIPTION SUBUNIT 25"/>
    <property type="match status" value="1"/>
</dbReference>
<dbReference type="OrthoDB" id="1742807at2759"/>
<dbReference type="GO" id="GO:0005667">
    <property type="term" value="C:transcription regulator complex"/>
    <property type="evidence" value="ECO:0007669"/>
    <property type="project" value="TreeGrafter"/>
</dbReference>
<dbReference type="Pfam" id="PF11265">
    <property type="entry name" value="Med25_VWA"/>
    <property type="match status" value="1"/>
</dbReference>
<dbReference type="Proteomes" id="UP000257109">
    <property type="component" value="Unassembled WGS sequence"/>
</dbReference>
<organism evidence="4 5">
    <name type="scientific">Mucuna pruriens</name>
    <name type="common">Velvet bean</name>
    <name type="synonym">Dolichos pruriens</name>
    <dbReference type="NCBI Taxonomy" id="157652"/>
    <lineage>
        <taxon>Eukaryota</taxon>
        <taxon>Viridiplantae</taxon>
        <taxon>Streptophyta</taxon>
        <taxon>Embryophyta</taxon>
        <taxon>Tracheophyta</taxon>
        <taxon>Spermatophyta</taxon>
        <taxon>Magnoliopsida</taxon>
        <taxon>eudicotyledons</taxon>
        <taxon>Gunneridae</taxon>
        <taxon>Pentapetalae</taxon>
        <taxon>rosids</taxon>
        <taxon>fabids</taxon>
        <taxon>Fabales</taxon>
        <taxon>Fabaceae</taxon>
        <taxon>Papilionoideae</taxon>
        <taxon>50 kb inversion clade</taxon>
        <taxon>NPAAA clade</taxon>
        <taxon>indigoferoid/millettioid clade</taxon>
        <taxon>Phaseoleae</taxon>
        <taxon>Mucuna</taxon>
    </lineage>
</organism>
<dbReference type="AlphaFoldDB" id="A0A371E7F9"/>
<evidence type="ECO:0000256" key="1">
    <source>
        <dbReference type="ARBA" id="ARBA00009102"/>
    </source>
</evidence>
<dbReference type="STRING" id="157652.A0A371E7F9"/>
<reference evidence="4" key="1">
    <citation type="submission" date="2018-05" db="EMBL/GenBank/DDBJ databases">
        <title>Draft genome of Mucuna pruriens seed.</title>
        <authorList>
            <person name="Nnadi N.E."/>
            <person name="Vos R."/>
            <person name="Hasami M.H."/>
            <person name="Devisetty U.K."/>
            <person name="Aguiy J.C."/>
        </authorList>
    </citation>
    <scope>NUCLEOTIDE SEQUENCE [LARGE SCALE GENOMIC DNA]</scope>
    <source>
        <strain evidence="4">JCA_2017</strain>
    </source>
</reference>
<dbReference type="PANTHER" id="PTHR12433:SF12">
    <property type="entry name" value="MEDIATOR OF RNA POLYMERASE II TRANSCRIPTION SUBUNIT 25"/>
    <property type="match status" value="1"/>
</dbReference>
<dbReference type="InterPro" id="IPR021419">
    <property type="entry name" value="Mediator_Med25_VWA"/>
</dbReference>
<sequence length="647" mass="72056">MPHIVLSNGPSLTAHETSRRRLKQIDEKSSAGRKNINSCTFVLFVGVHPSREVGLVIYNANSDLGLDVQFMNWTTNVDHFLGTLSGLAFNGDNLNNHTMVEGLAEALVMFPRPPNGMTLQEYYKSERHCILVATGEPVARRMLVSVPMVEGGNFVGTQVKPLNANFLEVARMFGPLAVTLSIITPKQHPMFAEIFKVGNPNNDSLMVNTPITDHGPFTVLLSRKFKESHRVLYKKETADSASKGSVEPMRTTIDDTFFLNFINNHEEDLFLVDSPIMGEQTIEGVQNVIPEHILVEEPVIPRIAADENMGMTVPPAIQHAAADENIPVNMPLIMPPSAEDENLPMNVFDDIMAELCNEGDIFPPRKKAKITFAPILEEDSLRDHSQPDPPIPILTLGNRSNSGLSLPQNNPNIWHQPSGGNSTVVRLGTGNSMFPNQLQSGSSPSFPMLPPRGGSCSHNPLQRHRPYEMNGLTPLGIPLGTNYMNMMHQYNQSQFWPRPPPLNDIHNYVHAWEGCLVGKIHLNRSSLNQAKALRIPTSPATLTVQWSSRLEIALFLPKRAVNHTMKICGGPIHFMFFHLTQFNNLDLYDHLMNKSLVSPITIYCVKFSHKKILSVCYWCAKIELPSQALILSTTESKHHYLGMVFPG</sequence>
<gene>
    <name evidence="4" type="primary">MED25</name>
    <name evidence="4" type="ORF">CR513_59757</name>
</gene>
<name>A0A371E7F9_MUCPR</name>
<comment type="caution">
    <text evidence="4">The sequence shown here is derived from an EMBL/GenBank/DDBJ whole genome shotgun (WGS) entry which is preliminary data.</text>
</comment>